<gene>
    <name evidence="1" type="ORF">OUZ56_024141</name>
</gene>
<evidence type="ECO:0000313" key="1">
    <source>
        <dbReference type="EMBL" id="KAK4030802.1"/>
    </source>
</evidence>
<reference evidence="1 2" key="1">
    <citation type="journal article" date="2023" name="Nucleic Acids Res.">
        <title>The hologenome of Daphnia magna reveals possible DNA methylation and microbiome-mediated evolution of the host genome.</title>
        <authorList>
            <person name="Chaturvedi A."/>
            <person name="Li X."/>
            <person name="Dhandapani V."/>
            <person name="Marshall H."/>
            <person name="Kissane S."/>
            <person name="Cuenca-Cambronero M."/>
            <person name="Asole G."/>
            <person name="Calvet F."/>
            <person name="Ruiz-Romero M."/>
            <person name="Marangio P."/>
            <person name="Guigo R."/>
            <person name="Rago D."/>
            <person name="Mirbahai L."/>
            <person name="Eastwood N."/>
            <person name="Colbourne J.K."/>
            <person name="Zhou J."/>
            <person name="Mallon E."/>
            <person name="Orsini L."/>
        </authorList>
    </citation>
    <scope>NUCLEOTIDE SEQUENCE [LARGE SCALE GENOMIC DNA]</scope>
    <source>
        <strain evidence="1">LRV0_1</strain>
    </source>
</reference>
<keyword evidence="2" id="KW-1185">Reference proteome</keyword>
<evidence type="ECO:0000313" key="2">
    <source>
        <dbReference type="Proteomes" id="UP001234178"/>
    </source>
</evidence>
<proteinExistence type="predicted"/>
<name>A0ABR0B096_9CRUS</name>
<comment type="caution">
    <text evidence="1">The sequence shown here is derived from an EMBL/GenBank/DDBJ whole genome shotgun (WGS) entry which is preliminary data.</text>
</comment>
<protein>
    <submittedName>
        <fullName evidence="1">Uncharacterized protein</fullName>
    </submittedName>
</protein>
<organism evidence="1 2">
    <name type="scientific">Daphnia magna</name>
    <dbReference type="NCBI Taxonomy" id="35525"/>
    <lineage>
        <taxon>Eukaryota</taxon>
        <taxon>Metazoa</taxon>
        <taxon>Ecdysozoa</taxon>
        <taxon>Arthropoda</taxon>
        <taxon>Crustacea</taxon>
        <taxon>Branchiopoda</taxon>
        <taxon>Diplostraca</taxon>
        <taxon>Cladocera</taxon>
        <taxon>Anomopoda</taxon>
        <taxon>Daphniidae</taxon>
        <taxon>Daphnia</taxon>
    </lineage>
</organism>
<dbReference type="Proteomes" id="UP001234178">
    <property type="component" value="Unassembled WGS sequence"/>
</dbReference>
<accession>A0ABR0B096</accession>
<sequence>MKEGSELESKAVLELLPIVCPAAHLILESKHFMRFDTTCEAILGLMATYYVFHIEYSSKVLNALLFIQTMVLGIEDECTQGCSSVVAFAEAYYNHGHSAGYLSCTD</sequence>
<dbReference type="EMBL" id="JAOYFB010000039">
    <property type="protein sequence ID" value="KAK4030802.1"/>
    <property type="molecule type" value="Genomic_DNA"/>
</dbReference>